<comment type="caution">
    <text evidence="1">The sequence shown here is derived from an EMBL/GenBank/DDBJ whole genome shotgun (WGS) entry which is preliminary data.</text>
</comment>
<dbReference type="OrthoDB" id="4870610at2"/>
<evidence type="ECO:0000313" key="1">
    <source>
        <dbReference type="EMBL" id="PPK69141.1"/>
    </source>
</evidence>
<dbReference type="Proteomes" id="UP000239203">
    <property type="component" value="Unassembled WGS sequence"/>
</dbReference>
<protein>
    <submittedName>
        <fullName evidence="1">Uncharacterized protein</fullName>
    </submittedName>
</protein>
<dbReference type="RefSeq" id="WP_104478658.1">
    <property type="nucleotide sequence ID" value="NZ_CP154825.1"/>
</dbReference>
<name>A0A2S6GVI4_9PSEU</name>
<gene>
    <name evidence="1" type="ORF">CLV40_104392</name>
</gene>
<keyword evidence="2" id="KW-1185">Reference proteome</keyword>
<dbReference type="EMBL" id="PTIX01000004">
    <property type="protein sequence ID" value="PPK69141.1"/>
    <property type="molecule type" value="Genomic_DNA"/>
</dbReference>
<proteinExistence type="predicted"/>
<accession>A0A2S6GVI4</accession>
<reference evidence="1 2" key="1">
    <citation type="submission" date="2018-02" db="EMBL/GenBank/DDBJ databases">
        <title>Genomic Encyclopedia of Archaeal and Bacterial Type Strains, Phase II (KMG-II): from individual species to whole genera.</title>
        <authorList>
            <person name="Goeker M."/>
        </authorList>
    </citation>
    <scope>NUCLEOTIDE SEQUENCE [LARGE SCALE GENOMIC DNA]</scope>
    <source>
        <strain evidence="1 2">YU 961-1</strain>
    </source>
</reference>
<dbReference type="AlphaFoldDB" id="A0A2S6GVI4"/>
<evidence type="ECO:0000313" key="2">
    <source>
        <dbReference type="Proteomes" id="UP000239203"/>
    </source>
</evidence>
<sequence>MPSAEVVVLADSGPSRVQRLREAMRLTQGDAVVTGREAMWLNGVPISSFGAIHLVVPARRPSRHDGSVRVETTSRMPDPLWRQGFPTAPLARATVDACRRTPGAGDVRVLAMEAVHRGGVTIAELHEELARGRSRGTTLLRRALAEIDRGVRTVVAGRAAEVVDRAGLPQPTWTARLSTADDAHLAVVDAWWDDVALAWDADIHRPWAPRTGLLALNRAARLTAAGIVAIHTDPARLRGDAHTVVDELKGAYRLATTRPRPEVVMS</sequence>
<organism evidence="1 2">
    <name type="scientific">Actinokineospora auranticolor</name>
    <dbReference type="NCBI Taxonomy" id="155976"/>
    <lineage>
        <taxon>Bacteria</taxon>
        <taxon>Bacillati</taxon>
        <taxon>Actinomycetota</taxon>
        <taxon>Actinomycetes</taxon>
        <taxon>Pseudonocardiales</taxon>
        <taxon>Pseudonocardiaceae</taxon>
        <taxon>Actinokineospora</taxon>
    </lineage>
</organism>